<evidence type="ECO:0000313" key="3">
    <source>
        <dbReference type="Proteomes" id="UP000663937"/>
    </source>
</evidence>
<dbReference type="RefSeq" id="WP_227422797.1">
    <property type="nucleotide sequence ID" value="NZ_CP071868.1"/>
</dbReference>
<keyword evidence="1" id="KW-0472">Membrane</keyword>
<dbReference type="AlphaFoldDB" id="A0A8A4ZAX0"/>
<name>A0A8A4ZAX0_9MICO</name>
<feature type="transmembrane region" description="Helical" evidence="1">
    <location>
        <begin position="36"/>
        <end position="57"/>
    </location>
</feature>
<protein>
    <submittedName>
        <fullName evidence="2">Uncharacterized protein</fullName>
    </submittedName>
</protein>
<gene>
    <name evidence="2" type="ORF">J4E96_14475</name>
</gene>
<dbReference type="Proteomes" id="UP000663937">
    <property type="component" value="Chromosome"/>
</dbReference>
<dbReference type="Pfam" id="PF19865">
    <property type="entry name" value="DUF6338"/>
    <property type="match status" value="1"/>
</dbReference>
<proteinExistence type="predicted"/>
<dbReference type="KEGG" id="psic:J4E96_14475"/>
<keyword evidence="1" id="KW-1133">Transmembrane helix</keyword>
<reference evidence="2" key="1">
    <citation type="submission" date="2021-03" db="EMBL/GenBank/DDBJ databases">
        <title>Pengzhenrongella sicca gen. nov., sp. nov., a new member of suborder Micrococcineae isolated from High-Arctic tundra soil.</title>
        <authorList>
            <person name="Peng F."/>
        </authorList>
    </citation>
    <scope>NUCLEOTIDE SEQUENCE</scope>
    <source>
        <strain evidence="2">LRZ-2</strain>
    </source>
</reference>
<evidence type="ECO:0000256" key="1">
    <source>
        <dbReference type="SAM" id="Phobius"/>
    </source>
</evidence>
<feature type="transmembrane region" description="Helical" evidence="1">
    <location>
        <begin position="69"/>
        <end position="91"/>
    </location>
</feature>
<accession>A0A8A4ZAX0</accession>
<dbReference type="InterPro" id="IPR045919">
    <property type="entry name" value="DUF6338"/>
</dbReference>
<dbReference type="EMBL" id="CP071868">
    <property type="protein sequence ID" value="QTE28561.1"/>
    <property type="molecule type" value="Genomic_DNA"/>
</dbReference>
<keyword evidence="3" id="KW-1185">Reference proteome</keyword>
<evidence type="ECO:0000313" key="2">
    <source>
        <dbReference type="EMBL" id="QTE28561.1"/>
    </source>
</evidence>
<organism evidence="2 3">
    <name type="scientific">Pengzhenrongella sicca</name>
    <dbReference type="NCBI Taxonomy" id="2819238"/>
    <lineage>
        <taxon>Bacteria</taxon>
        <taxon>Bacillati</taxon>
        <taxon>Actinomycetota</taxon>
        <taxon>Actinomycetes</taxon>
        <taxon>Micrococcales</taxon>
        <taxon>Pengzhenrongella</taxon>
    </lineage>
</organism>
<sequence length="223" mass="24262">MQAIVILTLVVPGFVYQVSRQAVAGPDPEQREFGTRVLHAIVSTAAFAGVYALLFGARAAEYVRDPNRALDDVGFLGVTFIGFALVVPWIVARVGYWVASSGWYRIGSNALLTRLHLRRPYDPTPSAWDFAFGKGEAGWVRVQLEDGHWLGGYFGGGSFASSFPNPQEIFVEEGWVINDDGTFTDVMHAPNGMIIKCDKALSVDFLGLATDTEVQANDGQEAS</sequence>
<keyword evidence="1" id="KW-0812">Transmembrane</keyword>